<feature type="site" description="Important for substrate specificity" evidence="3">
    <location>
        <position position="75"/>
    </location>
</feature>
<dbReference type="SUPFAM" id="SSF52972">
    <property type="entry name" value="ITPase-like"/>
    <property type="match status" value="1"/>
</dbReference>
<dbReference type="AlphaFoldDB" id="A0A9X3LGW0"/>
<keyword evidence="5" id="KW-1185">Reference proteome</keyword>
<dbReference type="EMBL" id="JAMKBJ010000002">
    <property type="protein sequence ID" value="MCZ8536169.1"/>
    <property type="molecule type" value="Genomic_DNA"/>
</dbReference>
<dbReference type="GO" id="GO:0005737">
    <property type="term" value="C:cytoplasm"/>
    <property type="evidence" value="ECO:0007669"/>
    <property type="project" value="UniProtKB-SubCell"/>
</dbReference>
<proteinExistence type="inferred from homology"/>
<feature type="site" description="Important for substrate specificity" evidence="3">
    <location>
        <position position="157"/>
    </location>
</feature>
<dbReference type="EC" id="3.6.1.9" evidence="3"/>
<dbReference type="PANTHER" id="PTHR43213">
    <property type="entry name" value="BIFUNCTIONAL DTTP/UTP PYROPHOSPHATASE/METHYLTRANSFERASE PROTEIN-RELATED"/>
    <property type="match status" value="1"/>
</dbReference>
<dbReference type="HAMAP" id="MF_00528">
    <property type="entry name" value="Maf"/>
    <property type="match status" value="1"/>
</dbReference>
<evidence type="ECO:0000313" key="4">
    <source>
        <dbReference type="EMBL" id="MCZ8536169.1"/>
    </source>
</evidence>
<comment type="similarity">
    <text evidence="3">Belongs to the Maf family. YhdE subfamily.</text>
</comment>
<comment type="caution">
    <text evidence="4">The sequence shown here is derived from an EMBL/GenBank/DDBJ whole genome shotgun (WGS) entry which is preliminary data.</text>
</comment>
<keyword evidence="3" id="KW-0546">Nucleotide metabolism</keyword>
<dbReference type="Proteomes" id="UP001152173">
    <property type="component" value="Unassembled WGS sequence"/>
</dbReference>
<evidence type="ECO:0000256" key="1">
    <source>
        <dbReference type="ARBA" id="ARBA00001968"/>
    </source>
</evidence>
<organism evidence="4 5">
    <name type="scientific">Paenisporosarcina quisquiliarum</name>
    <dbReference type="NCBI Taxonomy" id="365346"/>
    <lineage>
        <taxon>Bacteria</taxon>
        <taxon>Bacillati</taxon>
        <taxon>Bacillota</taxon>
        <taxon>Bacilli</taxon>
        <taxon>Bacillales</taxon>
        <taxon>Caryophanaceae</taxon>
        <taxon>Paenisporosarcina</taxon>
    </lineage>
</organism>
<dbReference type="RefSeq" id="WP_269925275.1">
    <property type="nucleotide sequence ID" value="NZ_JAMKBJ010000002.1"/>
</dbReference>
<reference evidence="4" key="1">
    <citation type="submission" date="2022-05" db="EMBL/GenBank/DDBJ databases">
        <authorList>
            <person name="Colautti A."/>
            <person name="Iacumin L."/>
        </authorList>
    </citation>
    <scope>NUCLEOTIDE SEQUENCE</scope>
    <source>
        <strain evidence="4">SK 55</strain>
    </source>
</reference>
<dbReference type="PIRSF" id="PIRSF006305">
    <property type="entry name" value="Maf"/>
    <property type="match status" value="1"/>
</dbReference>
<evidence type="ECO:0000313" key="5">
    <source>
        <dbReference type="Proteomes" id="UP001152173"/>
    </source>
</evidence>
<keyword evidence="3" id="KW-0963">Cytoplasm</keyword>
<dbReference type="InterPro" id="IPR029001">
    <property type="entry name" value="ITPase-like_fam"/>
</dbReference>
<protein>
    <recommendedName>
        <fullName evidence="3">dTTP/UTP pyrophosphatase</fullName>
        <shortName evidence="3">dTTPase/UTPase</shortName>
        <ecNumber evidence="3">3.6.1.9</ecNumber>
    </recommendedName>
    <alternativeName>
        <fullName evidence="3">Nucleoside triphosphate pyrophosphatase</fullName>
    </alternativeName>
    <alternativeName>
        <fullName evidence="3">Nucleotide pyrophosphatase</fullName>
        <shortName evidence="3">Nucleotide PPase</shortName>
    </alternativeName>
</protein>
<dbReference type="GO" id="GO:0009117">
    <property type="term" value="P:nucleotide metabolic process"/>
    <property type="evidence" value="ECO:0007669"/>
    <property type="project" value="UniProtKB-KW"/>
</dbReference>
<comment type="function">
    <text evidence="3">Nucleoside triphosphate pyrophosphatase that hydrolyzes dTTP and UTP. May have a dual role in cell division arrest and in preventing the incorporation of modified nucleotides into cellular nucleic acids.</text>
</comment>
<dbReference type="Gene3D" id="3.90.950.10">
    <property type="match status" value="1"/>
</dbReference>
<gene>
    <name evidence="4" type="ORF">M9R32_03040</name>
</gene>
<dbReference type="GO" id="GO:0047429">
    <property type="term" value="F:nucleoside triphosphate diphosphatase activity"/>
    <property type="evidence" value="ECO:0007669"/>
    <property type="project" value="UniProtKB-EC"/>
</dbReference>
<feature type="site" description="Important for substrate specificity" evidence="3">
    <location>
        <position position="17"/>
    </location>
</feature>
<feature type="active site" description="Proton acceptor" evidence="3">
    <location>
        <position position="74"/>
    </location>
</feature>
<dbReference type="CDD" id="cd00555">
    <property type="entry name" value="Maf"/>
    <property type="match status" value="1"/>
</dbReference>
<accession>A0A9X3LGW0</accession>
<comment type="caution">
    <text evidence="3">Lacks conserved residue(s) required for the propagation of feature annotation.</text>
</comment>
<comment type="subcellular location">
    <subcellularLocation>
        <location evidence="3">Cytoplasm</location>
    </subcellularLocation>
</comment>
<evidence type="ECO:0000256" key="2">
    <source>
        <dbReference type="ARBA" id="ARBA00022801"/>
    </source>
</evidence>
<comment type="catalytic activity">
    <reaction evidence="3">
        <text>UTP + H2O = UMP + diphosphate + H(+)</text>
        <dbReference type="Rhea" id="RHEA:29395"/>
        <dbReference type="ChEBI" id="CHEBI:15377"/>
        <dbReference type="ChEBI" id="CHEBI:15378"/>
        <dbReference type="ChEBI" id="CHEBI:33019"/>
        <dbReference type="ChEBI" id="CHEBI:46398"/>
        <dbReference type="ChEBI" id="CHEBI:57865"/>
        <dbReference type="EC" id="3.6.1.9"/>
    </reaction>
</comment>
<name>A0A9X3LGW0_9BACL</name>
<comment type="cofactor">
    <cofactor evidence="1 3">
        <name>a divalent metal cation</name>
        <dbReference type="ChEBI" id="CHEBI:60240"/>
    </cofactor>
</comment>
<dbReference type="PANTHER" id="PTHR43213:SF5">
    <property type="entry name" value="BIFUNCTIONAL DTTP_UTP PYROPHOSPHATASE_METHYLTRANSFERASE PROTEIN-RELATED"/>
    <property type="match status" value="1"/>
</dbReference>
<dbReference type="InterPro" id="IPR003697">
    <property type="entry name" value="Maf-like"/>
</dbReference>
<dbReference type="Pfam" id="PF02545">
    <property type="entry name" value="Maf"/>
    <property type="match status" value="1"/>
</dbReference>
<keyword evidence="2 3" id="KW-0378">Hydrolase</keyword>
<evidence type="ECO:0000256" key="3">
    <source>
        <dbReference type="HAMAP-Rule" id="MF_00528"/>
    </source>
</evidence>
<comment type="catalytic activity">
    <reaction evidence="3">
        <text>dTTP + H2O = dTMP + diphosphate + H(+)</text>
        <dbReference type="Rhea" id="RHEA:28534"/>
        <dbReference type="ChEBI" id="CHEBI:15377"/>
        <dbReference type="ChEBI" id="CHEBI:15378"/>
        <dbReference type="ChEBI" id="CHEBI:33019"/>
        <dbReference type="ChEBI" id="CHEBI:37568"/>
        <dbReference type="ChEBI" id="CHEBI:63528"/>
        <dbReference type="EC" id="3.6.1.9"/>
    </reaction>
</comment>
<dbReference type="NCBIfam" id="TIGR00172">
    <property type="entry name" value="maf"/>
    <property type="match status" value="1"/>
</dbReference>
<sequence>MEFKTTKPLILASASPRRKELLSLIGVPFEVKTMEVDENSIYGGSASELVCNIAMEKGLAVAERNQHAIVISADTMVFIDDEPLGKPQSAEMAKRYLRRLSGRTHTVITGVAIYFEDICSVFFEKTKVTFYQLSDEWIDSYVASGDCFDKAGGYGIQTAGALMVEHINGDYNNVVGLPVAELYRELKNLQLIEWKSAGARHDH</sequence>